<feature type="domain" description="JmjC" evidence="1">
    <location>
        <begin position="123"/>
        <end position="272"/>
    </location>
</feature>
<evidence type="ECO:0000313" key="3">
    <source>
        <dbReference type="Proteomes" id="UP001259832"/>
    </source>
</evidence>
<dbReference type="PANTHER" id="PTHR12461:SF102">
    <property type="entry name" value="LYSINE-SPECIFIC DEMETHYLASE JMJ31"/>
    <property type="match status" value="1"/>
</dbReference>
<dbReference type="InterPro" id="IPR003347">
    <property type="entry name" value="JmjC_dom"/>
</dbReference>
<dbReference type="Gene3D" id="2.60.120.650">
    <property type="entry name" value="Cupin"/>
    <property type="match status" value="1"/>
</dbReference>
<reference evidence="2" key="1">
    <citation type="submission" date="2023-08" db="EMBL/GenBank/DDBJ databases">
        <title>Reference Genome Resource for the Citrus Pathogen Phytophthora citrophthora.</title>
        <authorList>
            <person name="Moller H."/>
            <person name="Coetzee B."/>
            <person name="Rose L.J."/>
            <person name="Van Niekerk J.M."/>
        </authorList>
    </citation>
    <scope>NUCLEOTIDE SEQUENCE</scope>
    <source>
        <strain evidence="2">STE-U-9442</strain>
    </source>
</reference>
<evidence type="ECO:0000313" key="2">
    <source>
        <dbReference type="EMBL" id="KAK1948189.1"/>
    </source>
</evidence>
<dbReference type="PROSITE" id="PS51184">
    <property type="entry name" value="JMJC"/>
    <property type="match status" value="1"/>
</dbReference>
<gene>
    <name evidence="2" type="ORF">P3T76_000479</name>
</gene>
<keyword evidence="3" id="KW-1185">Reference proteome</keyword>
<dbReference type="Proteomes" id="UP001259832">
    <property type="component" value="Unassembled WGS sequence"/>
</dbReference>
<protein>
    <submittedName>
        <fullName evidence="2">JmjC domain-containing protein 5</fullName>
    </submittedName>
</protein>
<dbReference type="InterPro" id="IPR041667">
    <property type="entry name" value="Cupin_8"/>
</dbReference>
<proteinExistence type="predicted"/>
<dbReference type="SMART" id="SM00558">
    <property type="entry name" value="JmjC"/>
    <property type="match status" value="1"/>
</dbReference>
<organism evidence="2 3">
    <name type="scientific">Phytophthora citrophthora</name>
    <dbReference type="NCBI Taxonomy" id="4793"/>
    <lineage>
        <taxon>Eukaryota</taxon>
        <taxon>Sar</taxon>
        <taxon>Stramenopiles</taxon>
        <taxon>Oomycota</taxon>
        <taxon>Peronosporomycetes</taxon>
        <taxon>Peronosporales</taxon>
        <taxon>Peronosporaceae</taxon>
        <taxon>Phytophthora</taxon>
    </lineage>
</organism>
<dbReference type="Pfam" id="PF13621">
    <property type="entry name" value="Cupin_8"/>
    <property type="match status" value="1"/>
</dbReference>
<comment type="caution">
    <text evidence="2">The sequence shown here is derived from an EMBL/GenBank/DDBJ whole genome shotgun (WGS) entry which is preliminary data.</text>
</comment>
<sequence length="418" mass="47960">MRIAEFICGLNDPSYLEGFALQCVGPAQLPKFTPKSIHLLKSYQSHRDTLVVEIACKERSTGCYDGNEKARQSVELRFGDFVDYYQAAYNKQSHWLQTVDDLEFYLAQCPIAVPKPGPACTKACLPMIMDNFCLPPCLQDKLVTQVNLWMTVQPGRTTLHYDAYHNVLVVLYGRKTITLYPPSDMAKLYPFPVHTKSVNHSQVNIVEPDLEKHQRFTDASAKRFEVMAGDALVIPEGWWHQVDSDEFTIAINYWWDGMREQLVSDKRMVPYYARVMLEELVTQQCESRLKALRSSSRTEVPSKLEDERSAATAILAARDQVSREQVMLSLEKNVFMKTQRLLATNHVEEWRQLLTNASTAFVTVLAKCWEGEGLEPDFLEVLFGALRDEEEEIKQQLISKQAQFRQECATDMYRSLFG</sequence>
<evidence type="ECO:0000259" key="1">
    <source>
        <dbReference type="PROSITE" id="PS51184"/>
    </source>
</evidence>
<name>A0AAD9LVG4_9STRA</name>
<dbReference type="SUPFAM" id="SSF51197">
    <property type="entry name" value="Clavaminate synthase-like"/>
    <property type="match status" value="1"/>
</dbReference>
<dbReference type="AlphaFoldDB" id="A0AAD9LVG4"/>
<dbReference type="PANTHER" id="PTHR12461">
    <property type="entry name" value="HYPOXIA-INDUCIBLE FACTOR 1 ALPHA INHIBITOR-RELATED"/>
    <property type="match status" value="1"/>
</dbReference>
<dbReference type="EMBL" id="JASMQC010000001">
    <property type="protein sequence ID" value="KAK1948189.1"/>
    <property type="molecule type" value="Genomic_DNA"/>
</dbReference>
<accession>A0AAD9LVG4</accession>